<evidence type="ECO:0000313" key="4">
    <source>
        <dbReference type="Proteomes" id="UP001155079"/>
    </source>
</evidence>
<keyword evidence="1" id="KW-0472">Membrane</keyword>
<dbReference type="EMBL" id="JAMQAY010000002">
    <property type="protein sequence ID" value="MCM2400771.1"/>
    <property type="molecule type" value="Genomic_DNA"/>
</dbReference>
<keyword evidence="1" id="KW-0812">Transmembrane</keyword>
<accession>A0AAJ1F606</accession>
<keyword evidence="1" id="KW-1133">Transmembrane helix</keyword>
<protein>
    <submittedName>
        <fullName evidence="3">AprI/Inh family metalloprotease inhibitor</fullName>
    </submittedName>
</protein>
<gene>
    <name evidence="2" type="ORF">NBH20_06360</name>
    <name evidence="3" type="ORF">NBH21_16830</name>
</gene>
<comment type="caution">
    <text evidence="3">The sequence shown here is derived from an EMBL/GenBank/DDBJ whole genome shotgun (WGS) entry which is preliminary data.</text>
</comment>
<proteinExistence type="predicted"/>
<keyword evidence="4" id="KW-1185">Reference proteome</keyword>
<evidence type="ECO:0000256" key="1">
    <source>
        <dbReference type="SAM" id="Phobius"/>
    </source>
</evidence>
<keyword evidence="3" id="KW-0481">Metalloenzyme inhibitor</keyword>
<feature type="transmembrane region" description="Helical" evidence="1">
    <location>
        <begin position="17"/>
        <end position="39"/>
    </location>
</feature>
<organism evidence="3 5">
    <name type="scientific">Ciceribacter sichuanensis</name>
    <dbReference type="NCBI Taxonomy" id="2949647"/>
    <lineage>
        <taxon>Bacteria</taxon>
        <taxon>Pseudomonadati</taxon>
        <taxon>Pseudomonadota</taxon>
        <taxon>Alphaproteobacteria</taxon>
        <taxon>Hyphomicrobiales</taxon>
        <taxon>Rhizobiaceae</taxon>
        <taxon>Ciceribacter</taxon>
    </lineage>
</organism>
<dbReference type="RefSeq" id="WP_250915508.1">
    <property type="nucleotide sequence ID" value="NZ_JAMQAY010000002.1"/>
</dbReference>
<dbReference type="EMBL" id="JAMXLX010000005">
    <property type="protein sequence ID" value="MCO5958445.1"/>
    <property type="molecule type" value="Genomic_DNA"/>
</dbReference>
<dbReference type="AlphaFoldDB" id="A0AAJ1F606"/>
<reference evidence="3 4" key="1">
    <citation type="submission" date="2022-06" db="EMBL/GenBank/DDBJ databases">
        <authorList>
            <person name="Sun Q."/>
        </authorList>
    </citation>
    <scope>NUCLEOTIDE SEQUENCE</scope>
    <source>
        <strain evidence="3">S101</strain>
        <strain evidence="2 4">S153</strain>
    </source>
</reference>
<keyword evidence="3" id="KW-0646">Protease inhibitor</keyword>
<sequence length="165" mass="17282">MIADEYAIFGWGRRVKAYIIVLTGGFFIAGVAAAAVYGWRQDGARASGAAFDPVVSGSIRANTNGSIIAPPAEFSISNTVTKTTCIAERGGTLQSRNRSFSAPRECDDVWPKLSSVRSWSQDEGGSVTLANGSGQPVLTLARKKGLAYEAVKPAGAGVALQMLPE</sequence>
<dbReference type="Proteomes" id="UP001155380">
    <property type="component" value="Unassembled WGS sequence"/>
</dbReference>
<dbReference type="Proteomes" id="UP001155079">
    <property type="component" value="Unassembled WGS sequence"/>
</dbReference>
<dbReference type="Gene3D" id="2.40.128.10">
    <property type="match status" value="1"/>
</dbReference>
<name>A0AAJ1F606_9HYPH</name>
<evidence type="ECO:0000313" key="2">
    <source>
        <dbReference type="EMBL" id="MCM2400771.1"/>
    </source>
</evidence>
<evidence type="ECO:0000313" key="5">
    <source>
        <dbReference type="Proteomes" id="UP001155380"/>
    </source>
</evidence>
<keyword evidence="3" id="KW-0483">Metalloprotease inhibitor</keyword>
<evidence type="ECO:0000313" key="3">
    <source>
        <dbReference type="EMBL" id="MCO5958445.1"/>
    </source>
</evidence>
<dbReference type="GO" id="GO:0030414">
    <property type="term" value="F:peptidase inhibitor activity"/>
    <property type="evidence" value="ECO:0007669"/>
    <property type="project" value="UniProtKB-KW"/>
</dbReference>